<organism evidence="1 2">
    <name type="scientific">Paenibacillus baimaensis</name>
    <dbReference type="NCBI Taxonomy" id="2982185"/>
    <lineage>
        <taxon>Bacteria</taxon>
        <taxon>Bacillati</taxon>
        <taxon>Bacillota</taxon>
        <taxon>Bacilli</taxon>
        <taxon>Bacillales</taxon>
        <taxon>Paenibacillaceae</taxon>
        <taxon>Paenibacillus</taxon>
    </lineage>
</organism>
<dbReference type="EMBL" id="JAOQIO010000007">
    <property type="protein sequence ID" value="MCU6791383.1"/>
    <property type="molecule type" value="Genomic_DNA"/>
</dbReference>
<keyword evidence="2" id="KW-1185">Reference proteome</keyword>
<evidence type="ECO:0000313" key="1">
    <source>
        <dbReference type="EMBL" id="MCU6791383.1"/>
    </source>
</evidence>
<dbReference type="RefSeq" id="WP_262682950.1">
    <property type="nucleotide sequence ID" value="NZ_JAOQIO010000007.1"/>
</dbReference>
<protein>
    <submittedName>
        <fullName evidence="1">Uncharacterized protein</fullName>
    </submittedName>
</protein>
<proteinExistence type="predicted"/>
<reference evidence="1 2" key="1">
    <citation type="submission" date="2022-09" db="EMBL/GenBank/DDBJ databases">
        <authorList>
            <person name="Han X.L."/>
            <person name="Wang Q."/>
            <person name="Lu T."/>
        </authorList>
    </citation>
    <scope>NUCLEOTIDE SEQUENCE [LARGE SCALE GENOMIC DNA]</scope>
    <source>
        <strain evidence="1 2">WQ 127069</strain>
    </source>
</reference>
<gene>
    <name evidence="1" type="ORF">OB236_04485</name>
</gene>
<accession>A0ABT2U9R9</accession>
<sequence length="83" mass="9435">MKRISLGNVRSLRKIRIYMDGSKRYCVEIAGSYLDNSKVNGVYDTWNTLEDALVCARGISKMFKSKFGVVSIEIGINEIRKID</sequence>
<name>A0ABT2U9R9_9BACL</name>
<dbReference type="Proteomes" id="UP001652445">
    <property type="component" value="Unassembled WGS sequence"/>
</dbReference>
<comment type="caution">
    <text evidence="1">The sequence shown here is derived from an EMBL/GenBank/DDBJ whole genome shotgun (WGS) entry which is preliminary data.</text>
</comment>
<evidence type="ECO:0000313" key="2">
    <source>
        <dbReference type="Proteomes" id="UP001652445"/>
    </source>
</evidence>